<feature type="compositionally biased region" description="Basic and acidic residues" evidence="1">
    <location>
        <begin position="207"/>
        <end position="220"/>
    </location>
</feature>
<feature type="compositionally biased region" description="Basic and acidic residues" evidence="1">
    <location>
        <begin position="189"/>
        <end position="198"/>
    </location>
</feature>
<feature type="region of interest" description="Disordered" evidence="1">
    <location>
        <begin position="90"/>
        <end position="132"/>
    </location>
</feature>
<accession>A0A9P7KZ25</accession>
<comment type="caution">
    <text evidence="2">The sequence shown here is derived from an EMBL/GenBank/DDBJ whole genome shotgun (WGS) entry which is preliminary data.</text>
</comment>
<protein>
    <submittedName>
        <fullName evidence="2">Uncharacterized protein</fullName>
    </submittedName>
</protein>
<dbReference type="Proteomes" id="UP000750502">
    <property type="component" value="Unassembled WGS sequence"/>
</dbReference>
<feature type="compositionally biased region" description="Polar residues" evidence="1">
    <location>
        <begin position="321"/>
        <end position="331"/>
    </location>
</feature>
<dbReference type="AlphaFoldDB" id="A0A9P7KZ25"/>
<dbReference type="EMBL" id="JADFTT010000951">
    <property type="protein sequence ID" value="KAG5757908.1"/>
    <property type="molecule type" value="Genomic_DNA"/>
</dbReference>
<evidence type="ECO:0000313" key="2">
    <source>
        <dbReference type="EMBL" id="KAG5757908.1"/>
    </source>
</evidence>
<keyword evidence="3" id="KW-1185">Reference proteome</keyword>
<feature type="compositionally biased region" description="Polar residues" evidence="1">
    <location>
        <begin position="264"/>
        <end position="279"/>
    </location>
</feature>
<feature type="compositionally biased region" description="Basic residues" evidence="1">
    <location>
        <begin position="334"/>
        <end position="343"/>
    </location>
</feature>
<feature type="compositionally biased region" description="Basic residues" evidence="1">
    <location>
        <begin position="249"/>
        <end position="258"/>
    </location>
</feature>
<feature type="compositionally biased region" description="Low complexity" evidence="1">
    <location>
        <begin position="174"/>
        <end position="188"/>
    </location>
</feature>
<gene>
    <name evidence="2" type="ORF">H9Q72_013953</name>
</gene>
<evidence type="ECO:0000256" key="1">
    <source>
        <dbReference type="SAM" id="MobiDB-lite"/>
    </source>
</evidence>
<reference evidence="2" key="1">
    <citation type="journal article" date="2020" name="bioRxiv">
        <title>Historical genomics reveals the evolutionary mechanisms behind multiple outbreaks of the host-specific coffee wilt pathogen Fusarium xylarioides.</title>
        <authorList>
            <person name="Peck D."/>
            <person name="Nowell R.W."/>
            <person name="Flood J."/>
            <person name="Ryan M.J."/>
            <person name="Barraclough T.G."/>
        </authorList>
    </citation>
    <scope>NUCLEOTIDE SEQUENCE</scope>
    <source>
        <strain evidence="2">IMI 127659i</strain>
    </source>
</reference>
<name>A0A9P7KZ25_9HYPO</name>
<sequence length="367" mass="41462">MFIQDFDSFYADVNAIAQEAESQADLYKRLEIRRDQRLTEVCEAMVALKNHRNYYSAFSSKDFGKFRQLMRCGTLGHLVRFIASLLESMNRTPIPSPSRSPSPLRSEDAMTQPEPDEIMGIGPTYSSEWSWETSAERGMRMRAEGKIILRQAPNENTEHVEISATPITEGQNLQQQKGAAAASSQQRQPEPRTKDTKDSNATGPSGRKSETGRKAKRNQDDAENGTIMPRHNDQNADQQLEPVEEPRPGGRHRAKKTIKTTTKANTMSKWNYATTASEESQLRGPQKPSTRAHPLLRKDEAEERESDNKRKRAIDDEQDAIETQAQPNSEPSPRRRVKARKVKSTMPASATTERPRPRRSARLSSSK</sequence>
<evidence type="ECO:0000313" key="3">
    <source>
        <dbReference type="Proteomes" id="UP000750502"/>
    </source>
</evidence>
<proteinExistence type="predicted"/>
<reference evidence="2" key="2">
    <citation type="submission" date="2020-10" db="EMBL/GenBank/DDBJ databases">
        <authorList>
            <person name="Peck L.D."/>
            <person name="Nowell R.W."/>
            <person name="Flood J."/>
            <person name="Ryan M.J."/>
            <person name="Barraclough T.G."/>
        </authorList>
    </citation>
    <scope>NUCLEOTIDE SEQUENCE</scope>
    <source>
        <strain evidence="2">IMI 127659i</strain>
    </source>
</reference>
<organism evidence="2 3">
    <name type="scientific">Fusarium xylarioides</name>
    <dbReference type="NCBI Taxonomy" id="221167"/>
    <lineage>
        <taxon>Eukaryota</taxon>
        <taxon>Fungi</taxon>
        <taxon>Dikarya</taxon>
        <taxon>Ascomycota</taxon>
        <taxon>Pezizomycotina</taxon>
        <taxon>Sordariomycetes</taxon>
        <taxon>Hypocreomycetidae</taxon>
        <taxon>Hypocreales</taxon>
        <taxon>Nectriaceae</taxon>
        <taxon>Fusarium</taxon>
        <taxon>Fusarium fujikuroi species complex</taxon>
    </lineage>
</organism>
<feature type="region of interest" description="Disordered" evidence="1">
    <location>
        <begin position="171"/>
        <end position="367"/>
    </location>
</feature>